<feature type="transmembrane region" description="Helical" evidence="6">
    <location>
        <begin position="29"/>
        <end position="52"/>
    </location>
</feature>
<dbReference type="RefSeq" id="WP_179642360.1">
    <property type="nucleotide sequence ID" value="NZ_BAAAYY010000013.1"/>
</dbReference>
<feature type="transmembrane region" description="Helical" evidence="6">
    <location>
        <begin position="352"/>
        <end position="372"/>
    </location>
</feature>
<feature type="transmembrane region" description="Helical" evidence="6">
    <location>
        <begin position="378"/>
        <end position="396"/>
    </location>
</feature>
<evidence type="ECO:0000256" key="2">
    <source>
        <dbReference type="ARBA" id="ARBA00022475"/>
    </source>
</evidence>
<feature type="transmembrane region" description="Helical" evidence="6">
    <location>
        <begin position="248"/>
        <end position="266"/>
    </location>
</feature>
<dbReference type="EMBL" id="JACCCC010000001">
    <property type="protein sequence ID" value="NYE46221.1"/>
    <property type="molecule type" value="Genomic_DNA"/>
</dbReference>
<feature type="transmembrane region" description="Helical" evidence="6">
    <location>
        <begin position="219"/>
        <end position="241"/>
    </location>
</feature>
<evidence type="ECO:0000313" key="8">
    <source>
        <dbReference type="Proteomes" id="UP000589036"/>
    </source>
</evidence>
<name>A0A852TRN3_9ACTN</name>
<dbReference type="AlphaFoldDB" id="A0A852TRN3"/>
<dbReference type="PANTHER" id="PTHR47089:SF1">
    <property type="entry name" value="GUANOSINE ABC TRANSPORTER PERMEASE PROTEIN NUPP"/>
    <property type="match status" value="1"/>
</dbReference>
<dbReference type="GO" id="GO:0022857">
    <property type="term" value="F:transmembrane transporter activity"/>
    <property type="evidence" value="ECO:0007669"/>
    <property type="project" value="InterPro"/>
</dbReference>
<dbReference type="GO" id="GO:0005886">
    <property type="term" value="C:plasma membrane"/>
    <property type="evidence" value="ECO:0007669"/>
    <property type="project" value="UniProtKB-SubCell"/>
</dbReference>
<evidence type="ECO:0000256" key="3">
    <source>
        <dbReference type="ARBA" id="ARBA00022692"/>
    </source>
</evidence>
<keyword evidence="2" id="KW-1003">Cell membrane</keyword>
<keyword evidence="7" id="KW-0762">Sugar transport</keyword>
<dbReference type="PROSITE" id="PS51257">
    <property type="entry name" value="PROKAR_LIPOPROTEIN"/>
    <property type="match status" value="1"/>
</dbReference>
<feature type="transmembrane region" description="Helical" evidence="6">
    <location>
        <begin position="116"/>
        <end position="141"/>
    </location>
</feature>
<keyword evidence="5 6" id="KW-0472">Membrane</keyword>
<dbReference type="CDD" id="cd06580">
    <property type="entry name" value="TM_PBP1_transp_TpRbsC_like"/>
    <property type="match status" value="1"/>
</dbReference>
<keyword evidence="8" id="KW-1185">Reference proteome</keyword>
<organism evidence="7 8">
    <name type="scientific">Spinactinospora alkalitolerans</name>
    <dbReference type="NCBI Taxonomy" id="687207"/>
    <lineage>
        <taxon>Bacteria</taxon>
        <taxon>Bacillati</taxon>
        <taxon>Actinomycetota</taxon>
        <taxon>Actinomycetes</taxon>
        <taxon>Streptosporangiales</taxon>
        <taxon>Nocardiopsidaceae</taxon>
        <taxon>Spinactinospora</taxon>
    </lineage>
</organism>
<feature type="transmembrane region" description="Helical" evidence="6">
    <location>
        <begin position="403"/>
        <end position="419"/>
    </location>
</feature>
<feature type="transmembrane region" description="Helical" evidence="6">
    <location>
        <begin position="64"/>
        <end position="86"/>
    </location>
</feature>
<dbReference type="PANTHER" id="PTHR47089">
    <property type="entry name" value="ABC TRANSPORTER, PERMEASE PROTEIN"/>
    <property type="match status" value="1"/>
</dbReference>
<proteinExistence type="predicted"/>
<evidence type="ECO:0000313" key="7">
    <source>
        <dbReference type="EMBL" id="NYE46221.1"/>
    </source>
</evidence>
<sequence length="478" mass="49371">MRTSISAPVGAVLACVVGAAVTAVLDLTLIAPAALAIAVAAAFVVAVLVGSATPDADSALHRGLVAPIALVLSVVAGLLAAVLLDLWLIEPVAYPLGALAGSAAAFRLYRRLGTTLALAIAAVAVAGVLALAITAVVLLATGVDPVYTFGRMLSYGTEPNSLVTVVNTGTTYYLSAVAVAIGFKMKLFNIGVDGQYRLAALLAAAVGGAWVLPPGLHQFVIILVAVVVGGFWAGIAGYLKVARGVSEVISTIMLNAVATGITAYLLSTDRLAIEIGTNNIGTQPIAESGWVPGFPTDFMGAGRPVFGLVLLAAAVGVGYWLMLNRTRFGFDLRATGQSATAAQASGVDVKKMVVASMVISGMVAGLVGMPQLLGDSHYYALDFPVGLGFTGIAIALLGRNHPVGIVFASLFWAFLNQSSQILDFEGIPKEIAVVTQAMIVLTVVVVYEVVHRWGRRYQQQQVGRELGRAEAESEEAKS</sequence>
<feature type="transmembrane region" description="Helical" evidence="6">
    <location>
        <begin position="161"/>
        <end position="183"/>
    </location>
</feature>
<dbReference type="Pfam" id="PF02653">
    <property type="entry name" value="BPD_transp_2"/>
    <property type="match status" value="1"/>
</dbReference>
<comment type="subcellular location">
    <subcellularLocation>
        <location evidence="1">Cell membrane</location>
        <topology evidence="1">Multi-pass membrane protein</topology>
    </subcellularLocation>
</comment>
<feature type="transmembrane region" description="Helical" evidence="6">
    <location>
        <begin position="92"/>
        <end position="109"/>
    </location>
</feature>
<evidence type="ECO:0000256" key="5">
    <source>
        <dbReference type="ARBA" id="ARBA00023136"/>
    </source>
</evidence>
<evidence type="ECO:0000256" key="4">
    <source>
        <dbReference type="ARBA" id="ARBA00022989"/>
    </source>
</evidence>
<protein>
    <submittedName>
        <fullName evidence="7">Simple sugar transport system permease protein</fullName>
    </submittedName>
</protein>
<evidence type="ECO:0000256" key="6">
    <source>
        <dbReference type="SAM" id="Phobius"/>
    </source>
</evidence>
<keyword evidence="4 6" id="KW-1133">Transmembrane helix</keyword>
<keyword evidence="3 6" id="KW-0812">Transmembrane</keyword>
<evidence type="ECO:0000256" key="1">
    <source>
        <dbReference type="ARBA" id="ARBA00004651"/>
    </source>
</evidence>
<reference evidence="7 8" key="1">
    <citation type="submission" date="2020-07" db="EMBL/GenBank/DDBJ databases">
        <title>Sequencing the genomes of 1000 actinobacteria strains.</title>
        <authorList>
            <person name="Klenk H.-P."/>
        </authorList>
    </citation>
    <scope>NUCLEOTIDE SEQUENCE [LARGE SCALE GENOMIC DNA]</scope>
    <source>
        <strain evidence="7 8">CXB654</strain>
    </source>
</reference>
<accession>A0A852TRN3</accession>
<comment type="caution">
    <text evidence="7">The sequence shown here is derived from an EMBL/GenBank/DDBJ whole genome shotgun (WGS) entry which is preliminary data.</text>
</comment>
<gene>
    <name evidence="7" type="ORF">HDA32_001341</name>
</gene>
<keyword evidence="7" id="KW-0813">Transport</keyword>
<dbReference type="Proteomes" id="UP000589036">
    <property type="component" value="Unassembled WGS sequence"/>
</dbReference>
<feature type="transmembrane region" description="Helical" evidence="6">
    <location>
        <begin position="305"/>
        <end position="323"/>
    </location>
</feature>
<feature type="transmembrane region" description="Helical" evidence="6">
    <location>
        <begin position="431"/>
        <end position="450"/>
    </location>
</feature>
<dbReference type="InterPro" id="IPR001851">
    <property type="entry name" value="ABC_transp_permease"/>
</dbReference>
<feature type="transmembrane region" description="Helical" evidence="6">
    <location>
        <begin position="195"/>
        <end position="213"/>
    </location>
</feature>